<dbReference type="Proteomes" id="UP001569154">
    <property type="component" value="Unassembled WGS sequence"/>
</dbReference>
<dbReference type="InterPro" id="IPR018673">
    <property type="entry name" value="DUF2141"/>
</dbReference>
<sequence length="148" mass="16320">MSLKQAVISMILGGMSMSVNALENSVEIRVKGIETSRPGQILVMLFQEEGFPKQHDKALEIKPYPATDAERSVVFENVPEQFAIKVLHDEDEDGKVTKNWTGILPKEGLGFSNGARITFKAPSFSSALLTVADIEESNAPHDITMRYP</sequence>
<name>A0ABV4L717_9GAMM</name>
<keyword evidence="3" id="KW-1185">Reference proteome</keyword>
<evidence type="ECO:0000256" key="1">
    <source>
        <dbReference type="SAM" id="SignalP"/>
    </source>
</evidence>
<keyword evidence="1" id="KW-0732">Signal</keyword>
<feature type="chain" id="PRO_5045336151" evidence="1">
    <location>
        <begin position="22"/>
        <end position="148"/>
    </location>
</feature>
<dbReference type="Pfam" id="PF09912">
    <property type="entry name" value="DUF2141"/>
    <property type="match status" value="1"/>
</dbReference>
<accession>A0ABV4L717</accession>
<dbReference type="RefSeq" id="WP_017013804.1">
    <property type="nucleotide sequence ID" value="NZ_AJYG02000047.1"/>
</dbReference>
<protein>
    <submittedName>
        <fullName evidence="2">DUF2141 domain-containing protein</fullName>
    </submittedName>
</protein>
<evidence type="ECO:0000313" key="2">
    <source>
        <dbReference type="EMBL" id="MEZ8082542.1"/>
    </source>
</evidence>
<reference evidence="2 3" key="1">
    <citation type="submission" date="2024-06" db="EMBL/GenBank/DDBJ databases">
        <authorList>
            <person name="Steensen K."/>
            <person name="Seneca J."/>
            <person name="Bartlau N."/>
            <person name="Yu A.X."/>
            <person name="Polz M.F."/>
        </authorList>
    </citation>
    <scope>NUCLEOTIDE SEQUENCE [LARGE SCALE GENOMIC DNA]</scope>
    <source>
        <strain evidence="2 3">1F260</strain>
    </source>
</reference>
<dbReference type="EMBL" id="JBGONM010000037">
    <property type="protein sequence ID" value="MEZ8082542.1"/>
    <property type="molecule type" value="Genomic_DNA"/>
</dbReference>
<gene>
    <name evidence="2" type="ORF">ACED35_15585</name>
</gene>
<organism evidence="2 3">
    <name type="scientific">Enterovibrio norvegicus</name>
    <dbReference type="NCBI Taxonomy" id="188144"/>
    <lineage>
        <taxon>Bacteria</taxon>
        <taxon>Pseudomonadati</taxon>
        <taxon>Pseudomonadota</taxon>
        <taxon>Gammaproteobacteria</taxon>
        <taxon>Vibrionales</taxon>
        <taxon>Vibrionaceae</taxon>
        <taxon>Enterovibrio</taxon>
    </lineage>
</organism>
<evidence type="ECO:0000313" key="3">
    <source>
        <dbReference type="Proteomes" id="UP001569154"/>
    </source>
</evidence>
<proteinExistence type="predicted"/>
<comment type="caution">
    <text evidence="2">The sequence shown here is derived from an EMBL/GenBank/DDBJ whole genome shotgun (WGS) entry which is preliminary data.</text>
</comment>
<feature type="signal peptide" evidence="1">
    <location>
        <begin position="1"/>
        <end position="21"/>
    </location>
</feature>